<evidence type="ECO:0000313" key="4">
    <source>
        <dbReference type="Proteomes" id="UP000321578"/>
    </source>
</evidence>
<dbReference type="GO" id="GO:0015926">
    <property type="term" value="F:glucosidase activity"/>
    <property type="evidence" value="ECO:0007669"/>
    <property type="project" value="InterPro"/>
</dbReference>
<sequence length="53" mass="5943">MPNSVNLFFCWAPDWLAFAGNENTSTQGSACENQCLFDFEHKALPGLDVFEDN</sequence>
<evidence type="ECO:0000256" key="2">
    <source>
        <dbReference type="ARBA" id="ARBA00023295"/>
    </source>
</evidence>
<dbReference type="Proteomes" id="UP000321578">
    <property type="component" value="Unassembled WGS sequence"/>
</dbReference>
<keyword evidence="1" id="KW-0378">Hydrolase</keyword>
<evidence type="ECO:0000313" key="3">
    <source>
        <dbReference type="EMBL" id="TXD90650.1"/>
    </source>
</evidence>
<dbReference type="EMBL" id="VORO01000003">
    <property type="protein sequence ID" value="TXD90650.1"/>
    <property type="molecule type" value="Genomic_DNA"/>
</dbReference>
<reference evidence="3 4" key="1">
    <citation type="submission" date="2019-08" db="EMBL/GenBank/DDBJ databases">
        <title>Genomes of Subsaximicrobium wynnwilliamsii strains.</title>
        <authorList>
            <person name="Bowman J.P."/>
        </authorList>
    </citation>
    <scope>NUCLEOTIDE SEQUENCE [LARGE SCALE GENOMIC DNA]</scope>
    <source>
        <strain evidence="3 4">2-80-2</strain>
    </source>
</reference>
<organism evidence="3 4">
    <name type="scientific">Subsaximicrobium wynnwilliamsii</name>
    <dbReference type="NCBI Taxonomy" id="291179"/>
    <lineage>
        <taxon>Bacteria</taxon>
        <taxon>Pseudomonadati</taxon>
        <taxon>Bacteroidota</taxon>
        <taxon>Flavobacteriia</taxon>
        <taxon>Flavobacteriales</taxon>
        <taxon>Flavobacteriaceae</taxon>
        <taxon>Subsaximicrobium</taxon>
    </lineage>
</organism>
<dbReference type="InterPro" id="IPR011683">
    <property type="entry name" value="Glyco_hydro_53"/>
</dbReference>
<dbReference type="Pfam" id="PF07745">
    <property type="entry name" value="Glyco_hydro_53"/>
    <property type="match status" value="1"/>
</dbReference>
<evidence type="ECO:0000256" key="1">
    <source>
        <dbReference type="ARBA" id="ARBA00022801"/>
    </source>
</evidence>
<dbReference type="Gene3D" id="3.20.20.80">
    <property type="entry name" value="Glycosidases"/>
    <property type="match status" value="1"/>
</dbReference>
<proteinExistence type="predicted"/>
<keyword evidence="2" id="KW-0326">Glycosidase</keyword>
<keyword evidence="4" id="KW-1185">Reference proteome</keyword>
<name>A0A5C6ZPR6_9FLAO</name>
<accession>A0A5C6ZPR6</accession>
<comment type="caution">
    <text evidence="3">The sequence shown here is derived from an EMBL/GenBank/DDBJ whole genome shotgun (WGS) entry which is preliminary data.</text>
</comment>
<dbReference type="RefSeq" id="WP_147085422.1">
    <property type="nucleotide sequence ID" value="NZ_VORM01000002.1"/>
</dbReference>
<dbReference type="AlphaFoldDB" id="A0A5C6ZPR6"/>
<protein>
    <submittedName>
        <fullName evidence="3">Uncharacterized protein</fullName>
    </submittedName>
</protein>
<dbReference type="OrthoDB" id="9768786at2"/>
<gene>
    <name evidence="3" type="ORF">ESY86_04155</name>
</gene>